<organismHost>
    <name type="scientific">Siniperca chuatsi</name>
    <name type="common">Mandarin fish</name>
    <dbReference type="NCBI Taxonomy" id="119488"/>
</organismHost>
<organism evidence="1 2">
    <name type="scientific">Infectious spleen and kidney necrosis virus</name>
    <name type="common">ISKNV</name>
    <dbReference type="NCBI Taxonomy" id="180170"/>
    <lineage>
        <taxon>Viruses</taxon>
        <taxon>Varidnaviria</taxon>
        <taxon>Bamfordvirae</taxon>
        <taxon>Nucleocytoviricota</taxon>
        <taxon>Megaviricetes</taxon>
        <taxon>Pimascovirales</taxon>
        <taxon>Pimascovirales incertae sedis</taxon>
        <taxon>Iridoviridae</taxon>
        <taxon>Alphairidovirinae</taxon>
        <taxon>Megalocytivirus</taxon>
        <taxon>Megalocytivirus pagrus1</taxon>
    </lineage>
</organism>
<reference evidence="2" key="1">
    <citation type="submission" date="2015-09" db="EMBL/GenBank/DDBJ databases">
        <authorList>
            <person name="Wen C.-M."/>
            <person name="Hong J.-R."/>
        </authorList>
    </citation>
    <scope>NUCLEOTIDE SEQUENCE [LARGE SCALE GENOMIC DNA]</scope>
</reference>
<evidence type="ECO:0000313" key="1">
    <source>
        <dbReference type="EMBL" id="AMM04476.1"/>
    </source>
</evidence>
<sequence>MDRALRDIQTDQFVPHSWMERHRLELLSAIVVSPYGPTQLQDWCVAFNTTAREALADVTVPLDASDSMVVQAVRMGAHVVDLFDMIDRRPAAFDTCVREDSIDSATFATTVGRDGYSVVHHLARRNMLATLEALKPFDWYSLSPDDHTLIDCALLGEGGRPSTVVPFFMSRGMSMNVVVPSLGITLLEQSVRTWPGEALAYLARTQYVDHMPVDVFAHMVARKNIPEAVLAWVGRFDILHDMYKDTLLMHHIAIHWQPVYSQVFDAIDIDVLNTATGPKRFYLIHCVGQGMVPVAAFKRYVPIQYWNMVDAHGNTAVATLLNLPLTDYNKNMYNIQRLTNMVDAIEHIAYHDFAMLEEQVSGTYLVTMLTTILAFMAFRVNTQAVQMPPVAHDVENDQLVLSAHFETTDTPAGLEMVKRFHAEYTDLKDYALTVRHHHRKWYGVFLHDVQALQDALVRCLNTLGAMGIAMDADYMQFVNPVLAKTFDDTLAKQVMRQHRAHITRFTRHNPQYTDRLRLRRVLRLLPSGLPEDVPSV</sequence>
<dbReference type="Proteomes" id="UP000152407">
    <property type="component" value="Segment"/>
</dbReference>
<dbReference type="EMBL" id="KT781098">
    <property type="protein sequence ID" value="AMM04476.1"/>
    <property type="molecule type" value="Genomic_DNA"/>
</dbReference>
<organismHost>
    <name type="scientific">Synchiropus splendidus</name>
    <name type="common">Mandarinfish</name>
    <name type="synonym">Callionymus splendidus</name>
    <dbReference type="NCBI Taxonomy" id="270530"/>
</organismHost>
<name>A0A140G0P3_ISKNV</name>
<evidence type="ECO:0000313" key="2">
    <source>
        <dbReference type="Proteomes" id="UP000152407"/>
    </source>
</evidence>
<accession>A0A140G0P3</accession>
<protein>
    <submittedName>
        <fullName evidence="1">Infectious spleen and kidney necrosis virus ORF071L</fullName>
    </submittedName>
</protein>
<proteinExistence type="predicted"/>